<dbReference type="GO" id="GO:0043856">
    <property type="term" value="F:anti-sigma factor antagonist activity"/>
    <property type="evidence" value="ECO:0007669"/>
    <property type="project" value="TreeGrafter"/>
</dbReference>
<gene>
    <name evidence="2" type="ORF">FHS29_000294</name>
</gene>
<dbReference type="EMBL" id="JACHJN010000001">
    <property type="protein sequence ID" value="MBB5953724.1"/>
    <property type="molecule type" value="Genomic_DNA"/>
</dbReference>
<comment type="caution">
    <text evidence="2">The sequence shown here is derived from an EMBL/GenBank/DDBJ whole genome shotgun (WGS) entry which is preliminary data.</text>
</comment>
<accession>A0A841CBJ2</accession>
<dbReference type="PANTHER" id="PTHR33495:SF2">
    <property type="entry name" value="ANTI-SIGMA FACTOR ANTAGONIST TM_1081-RELATED"/>
    <property type="match status" value="1"/>
</dbReference>
<evidence type="ECO:0000259" key="1">
    <source>
        <dbReference type="PROSITE" id="PS50801"/>
    </source>
</evidence>
<dbReference type="Pfam" id="PF01740">
    <property type="entry name" value="STAS"/>
    <property type="match status" value="1"/>
</dbReference>
<feature type="domain" description="STAS" evidence="1">
    <location>
        <begin position="10"/>
        <end position="124"/>
    </location>
</feature>
<dbReference type="PANTHER" id="PTHR33495">
    <property type="entry name" value="ANTI-SIGMA FACTOR ANTAGONIST TM_1081-RELATED-RELATED"/>
    <property type="match status" value="1"/>
</dbReference>
<dbReference type="CDD" id="cd07043">
    <property type="entry name" value="STAS_anti-anti-sigma_factors"/>
    <property type="match status" value="1"/>
</dbReference>
<organism evidence="2 3">
    <name type="scientific">Saccharothrix tamanrassetensis</name>
    <dbReference type="NCBI Taxonomy" id="1051531"/>
    <lineage>
        <taxon>Bacteria</taxon>
        <taxon>Bacillati</taxon>
        <taxon>Actinomycetota</taxon>
        <taxon>Actinomycetes</taxon>
        <taxon>Pseudonocardiales</taxon>
        <taxon>Pseudonocardiaceae</taxon>
        <taxon>Saccharothrix</taxon>
    </lineage>
</organism>
<sequence>MTSEEAGPWTRVETLAEGQAVLVRVGGDIDQSTVAKLDEGLDDGIKQAKGAEALLLVVDLQEVGMLASVGLSSLIRAHHQTRDEGLELVVVVNPDHHLTRLLWTTALTQILTVAGSVEEALTHTPRNPA</sequence>
<dbReference type="SUPFAM" id="SSF52091">
    <property type="entry name" value="SpoIIaa-like"/>
    <property type="match status" value="1"/>
</dbReference>
<evidence type="ECO:0000313" key="3">
    <source>
        <dbReference type="Proteomes" id="UP000547510"/>
    </source>
</evidence>
<keyword evidence="3" id="KW-1185">Reference proteome</keyword>
<evidence type="ECO:0000313" key="2">
    <source>
        <dbReference type="EMBL" id="MBB5953724.1"/>
    </source>
</evidence>
<proteinExistence type="predicted"/>
<protein>
    <submittedName>
        <fullName evidence="2">Anti-anti-sigma factor</fullName>
    </submittedName>
</protein>
<dbReference type="PROSITE" id="PS50801">
    <property type="entry name" value="STAS"/>
    <property type="match status" value="1"/>
</dbReference>
<dbReference type="InterPro" id="IPR002645">
    <property type="entry name" value="STAS_dom"/>
</dbReference>
<dbReference type="Proteomes" id="UP000547510">
    <property type="component" value="Unassembled WGS sequence"/>
</dbReference>
<dbReference type="Gene3D" id="3.30.750.24">
    <property type="entry name" value="STAS domain"/>
    <property type="match status" value="1"/>
</dbReference>
<reference evidence="2 3" key="1">
    <citation type="submission" date="2020-08" db="EMBL/GenBank/DDBJ databases">
        <title>Genomic Encyclopedia of Type Strains, Phase III (KMG-III): the genomes of soil and plant-associated and newly described type strains.</title>
        <authorList>
            <person name="Whitman W."/>
        </authorList>
    </citation>
    <scope>NUCLEOTIDE SEQUENCE [LARGE SCALE GENOMIC DNA]</scope>
    <source>
        <strain evidence="2 3">CECT 8640</strain>
    </source>
</reference>
<dbReference type="InterPro" id="IPR036513">
    <property type="entry name" value="STAS_dom_sf"/>
</dbReference>
<name>A0A841CBJ2_9PSEU</name>
<dbReference type="AlphaFoldDB" id="A0A841CBJ2"/>
<dbReference type="RefSeq" id="WP_312864688.1">
    <property type="nucleotide sequence ID" value="NZ_JACHJN010000001.1"/>
</dbReference>